<sequence>MIASKGPTIPPSNHELKGKHLIDPSYKLESDDDQLFVWPMHRMTQTINARTLHHPYLHEQQYYEPSSRISPFLSPRFKDPSQRLVSETNHNASVNNNLTPHALSEDQFQATRSIRPSPTRKAFVELELNSKSHNKKLDWPSQSSPIQTKRQYELNSHKKYQEAVASIKNTQNHANYAIARKQCHLPNGEKSYICNTIDKRVNTESIRKAISPESKHLEASLYPCPNSGYVNAPLLHDQDVSPSDSFNCQNNLSASFTSPSPMKILKFDPKSSEYQSNLDYEMPDSFIIGYSAPLSSMRSRSSEMRCRAQDY</sequence>
<dbReference type="Proteomes" id="UP000784294">
    <property type="component" value="Unassembled WGS sequence"/>
</dbReference>
<organism evidence="1 2">
    <name type="scientific">Protopolystoma xenopodis</name>
    <dbReference type="NCBI Taxonomy" id="117903"/>
    <lineage>
        <taxon>Eukaryota</taxon>
        <taxon>Metazoa</taxon>
        <taxon>Spiralia</taxon>
        <taxon>Lophotrochozoa</taxon>
        <taxon>Platyhelminthes</taxon>
        <taxon>Monogenea</taxon>
        <taxon>Polyopisthocotylea</taxon>
        <taxon>Polystomatidea</taxon>
        <taxon>Polystomatidae</taxon>
        <taxon>Protopolystoma</taxon>
    </lineage>
</organism>
<name>A0A448X215_9PLAT</name>
<evidence type="ECO:0000313" key="2">
    <source>
        <dbReference type="Proteomes" id="UP000784294"/>
    </source>
</evidence>
<dbReference type="AlphaFoldDB" id="A0A448X215"/>
<comment type="caution">
    <text evidence="1">The sequence shown here is derived from an EMBL/GenBank/DDBJ whole genome shotgun (WGS) entry which is preliminary data.</text>
</comment>
<protein>
    <submittedName>
        <fullName evidence="1">Uncharacterized protein</fullName>
    </submittedName>
</protein>
<evidence type="ECO:0000313" key="1">
    <source>
        <dbReference type="EMBL" id="VEL25792.1"/>
    </source>
</evidence>
<accession>A0A448X215</accession>
<reference evidence="1" key="1">
    <citation type="submission" date="2018-11" db="EMBL/GenBank/DDBJ databases">
        <authorList>
            <consortium name="Pathogen Informatics"/>
        </authorList>
    </citation>
    <scope>NUCLEOTIDE SEQUENCE</scope>
</reference>
<dbReference type="EMBL" id="CAAALY010076262">
    <property type="protein sequence ID" value="VEL25792.1"/>
    <property type="molecule type" value="Genomic_DNA"/>
</dbReference>
<keyword evidence="2" id="KW-1185">Reference proteome</keyword>
<feature type="non-terminal residue" evidence="1">
    <location>
        <position position="1"/>
    </location>
</feature>
<gene>
    <name evidence="1" type="ORF">PXEA_LOCUS19232</name>
</gene>
<proteinExistence type="predicted"/>